<dbReference type="Gene3D" id="3.90.176.10">
    <property type="entry name" value="Toxin ADP-ribosyltransferase, Chain A, domain 1"/>
    <property type="match status" value="1"/>
</dbReference>
<dbReference type="SUPFAM" id="SSF56399">
    <property type="entry name" value="ADP-ribosylation"/>
    <property type="match status" value="1"/>
</dbReference>
<keyword evidence="6" id="KW-0521">NADP</keyword>
<dbReference type="InterPro" id="IPR000768">
    <property type="entry name" value="ART"/>
</dbReference>
<dbReference type="EC" id="2.4.2.31" evidence="6"/>
<organism evidence="8 9">
    <name type="scientific">Rotaria socialis</name>
    <dbReference type="NCBI Taxonomy" id="392032"/>
    <lineage>
        <taxon>Eukaryota</taxon>
        <taxon>Metazoa</taxon>
        <taxon>Spiralia</taxon>
        <taxon>Gnathifera</taxon>
        <taxon>Rotifera</taxon>
        <taxon>Eurotatoria</taxon>
        <taxon>Bdelloidea</taxon>
        <taxon>Philodinida</taxon>
        <taxon>Philodinidae</taxon>
        <taxon>Rotaria</taxon>
    </lineage>
</organism>
<evidence type="ECO:0000256" key="5">
    <source>
        <dbReference type="ARBA" id="ARBA00047597"/>
    </source>
</evidence>
<dbReference type="Proteomes" id="UP000663838">
    <property type="component" value="Unassembled WGS sequence"/>
</dbReference>
<comment type="similarity">
    <text evidence="1 6">Belongs to the Arg-specific ADP-ribosyltransferase family.</text>
</comment>
<evidence type="ECO:0000256" key="2">
    <source>
        <dbReference type="ARBA" id="ARBA00022676"/>
    </source>
</evidence>
<dbReference type="Gene3D" id="1.10.357.40">
    <property type="entry name" value="YbiA-like"/>
    <property type="match status" value="1"/>
</dbReference>
<dbReference type="InterPro" id="IPR012816">
    <property type="entry name" value="NADAR"/>
</dbReference>
<name>A0A821MBG7_9BILA</name>
<keyword evidence="6" id="KW-0520">NAD</keyword>
<dbReference type="CDD" id="cd15457">
    <property type="entry name" value="NADAR"/>
    <property type="match status" value="1"/>
</dbReference>
<evidence type="ECO:0000313" key="8">
    <source>
        <dbReference type="EMBL" id="CAF4765359.1"/>
    </source>
</evidence>
<dbReference type="AlphaFoldDB" id="A0A821MBG7"/>
<dbReference type="SUPFAM" id="SSF143990">
    <property type="entry name" value="YbiA-like"/>
    <property type="match status" value="1"/>
</dbReference>
<evidence type="ECO:0000256" key="3">
    <source>
        <dbReference type="ARBA" id="ARBA00022679"/>
    </source>
</evidence>
<comment type="caution">
    <text evidence="8">The sequence shown here is derived from an EMBL/GenBank/DDBJ whole genome shotgun (WGS) entry which is preliminary data.</text>
</comment>
<keyword evidence="3 6" id="KW-0808">Transferase</keyword>
<gene>
    <name evidence="8" type="ORF">TOA249_LOCUS21268</name>
</gene>
<feature type="domain" description="NADAR" evidence="7">
    <location>
        <begin position="7"/>
        <end position="142"/>
    </location>
</feature>
<dbReference type="EMBL" id="CAJOBS010001821">
    <property type="protein sequence ID" value="CAF4765359.1"/>
    <property type="molecule type" value="Genomic_DNA"/>
</dbReference>
<protein>
    <recommendedName>
        <fullName evidence="6">NAD(P)(+)--arginine ADP-ribosyltransferase</fullName>
        <ecNumber evidence="6">2.4.2.31</ecNumber>
    </recommendedName>
    <alternativeName>
        <fullName evidence="6">Mono(ADP-ribosyl)transferase</fullName>
    </alternativeName>
</protein>
<dbReference type="PROSITE" id="PS51996">
    <property type="entry name" value="TR_MART"/>
    <property type="match status" value="1"/>
</dbReference>
<dbReference type="GO" id="GO:0016779">
    <property type="term" value="F:nucleotidyltransferase activity"/>
    <property type="evidence" value="ECO:0007669"/>
    <property type="project" value="UniProtKB-KW"/>
</dbReference>
<evidence type="ECO:0000259" key="7">
    <source>
        <dbReference type="Pfam" id="PF08719"/>
    </source>
</evidence>
<reference evidence="8" key="1">
    <citation type="submission" date="2021-02" db="EMBL/GenBank/DDBJ databases">
        <authorList>
            <person name="Nowell W R."/>
        </authorList>
    </citation>
    <scope>NUCLEOTIDE SEQUENCE</scope>
</reference>
<dbReference type="Pfam" id="PF01129">
    <property type="entry name" value="ART"/>
    <property type="match status" value="1"/>
</dbReference>
<accession>A0A821MBG7</accession>
<proteinExistence type="inferred from homology"/>
<keyword evidence="2 6" id="KW-0328">Glycosyltransferase</keyword>
<dbReference type="NCBIfam" id="TIGR02464">
    <property type="entry name" value="ribofla_fusion"/>
    <property type="match status" value="1"/>
</dbReference>
<evidence type="ECO:0000313" key="9">
    <source>
        <dbReference type="Proteomes" id="UP000663838"/>
    </source>
</evidence>
<evidence type="ECO:0000256" key="1">
    <source>
        <dbReference type="ARBA" id="ARBA00009558"/>
    </source>
</evidence>
<evidence type="ECO:0000256" key="6">
    <source>
        <dbReference type="RuleBase" id="RU361228"/>
    </source>
</evidence>
<dbReference type="Pfam" id="PF08719">
    <property type="entry name" value="NADAR"/>
    <property type="match status" value="1"/>
</dbReference>
<evidence type="ECO:0000256" key="4">
    <source>
        <dbReference type="ARBA" id="ARBA00022695"/>
    </source>
</evidence>
<comment type="catalytic activity">
    <reaction evidence="5 6">
        <text>L-arginyl-[protein] + NAD(+) = N(omega)-(ADP-D-ribosyl)-L-arginyl-[protein] + nicotinamide + H(+)</text>
        <dbReference type="Rhea" id="RHEA:19149"/>
        <dbReference type="Rhea" id="RHEA-COMP:10532"/>
        <dbReference type="Rhea" id="RHEA-COMP:15087"/>
        <dbReference type="ChEBI" id="CHEBI:15378"/>
        <dbReference type="ChEBI" id="CHEBI:17154"/>
        <dbReference type="ChEBI" id="CHEBI:29965"/>
        <dbReference type="ChEBI" id="CHEBI:57540"/>
        <dbReference type="ChEBI" id="CHEBI:142554"/>
        <dbReference type="EC" id="2.4.2.31"/>
    </reaction>
</comment>
<keyword evidence="4" id="KW-0548">Nucleotidyltransferase</keyword>
<sequence>MEEGPIYFYYRNQPFGEFSNFYPSPIELDGYTWPTTENYFQAQKFISDETHFQNVLHLPKPIEALLYSRKHRSAVRSDWAQVKDGIMLKACTAKFEQHFPLRELLLSTGNRQLVEHTTKDSYWADGGDGSGRNQLGITLMQMQLAFYYIQRKWIITLQAADPWSGCEKKEWKKYTDVENEIIEDAYNANNTSVEIDGDYMISLKHQKNPDKTLSDIVQEAADGIIREGKRLNKQIEAEWLSSQLIAVKPFGANLDARQSAYIRIPSEISQTCVYLYSKESFWYTLFNYTLREVIVPTCEQLKAFEPFSWLLYCSLCQIKTTKDILTVYRGLNLTDEQRQEFMEDHVVFFAFTSTSRNRVKAEVFGNTLLIIDLNVQHPYYPDQNIWCGSDIAALSIFPGEEEFLLKNKCVFDFVKYEFDTEKSKHILYLRRIKPKIN</sequence>
<dbReference type="InterPro" id="IPR037238">
    <property type="entry name" value="YbiA-like_sf"/>
</dbReference>
<dbReference type="GO" id="GO:0106274">
    <property type="term" value="F:NAD+-protein-arginine ADP-ribosyltransferase activity"/>
    <property type="evidence" value="ECO:0007669"/>
    <property type="project" value="UniProtKB-EC"/>
</dbReference>